<accession>A0A481Z011</accession>
<evidence type="ECO:0000256" key="1">
    <source>
        <dbReference type="SAM" id="Phobius"/>
    </source>
</evidence>
<sequence length="192" mass="21632">MAIDPVIPIPVADDENMTTWQKKNYKYVRNTQKITITIASIFGVGTNSVALIFSLVIYTIMLNNGDSNLTTNYLLEYIIPQTITTVLSSIYTLAYIILFVCYCCKILKEDKGIGKILFILTSIVVFIAEIINLISCLLASRITNDFFSNNNVVTYTYYGWMLGLVIVLIIVQQVYLVIGVILLVFIPCLIIF</sequence>
<name>A0A481Z011_9VIRU</name>
<evidence type="ECO:0000313" key="2">
    <source>
        <dbReference type="EMBL" id="QBK88842.1"/>
    </source>
</evidence>
<gene>
    <name evidence="2" type="ORF">LCMiAC01_05240</name>
</gene>
<protein>
    <submittedName>
        <fullName evidence="2">Uncharacterized protein</fullName>
    </submittedName>
</protein>
<proteinExistence type="predicted"/>
<keyword evidence="1" id="KW-1133">Transmembrane helix</keyword>
<organism evidence="2">
    <name type="scientific">Mimivirus LCMiAC01</name>
    <dbReference type="NCBI Taxonomy" id="2506608"/>
    <lineage>
        <taxon>Viruses</taxon>
        <taxon>Varidnaviria</taxon>
        <taxon>Bamfordvirae</taxon>
        <taxon>Nucleocytoviricota</taxon>
        <taxon>Megaviricetes</taxon>
        <taxon>Imitervirales</taxon>
        <taxon>Mimiviridae</taxon>
        <taxon>Klosneuvirinae</taxon>
    </lineage>
</organism>
<feature type="transmembrane region" description="Helical" evidence="1">
    <location>
        <begin position="78"/>
        <end position="104"/>
    </location>
</feature>
<dbReference type="EMBL" id="MK500400">
    <property type="protein sequence ID" value="QBK88842.1"/>
    <property type="molecule type" value="Genomic_DNA"/>
</dbReference>
<keyword evidence="1" id="KW-0472">Membrane</keyword>
<feature type="transmembrane region" description="Helical" evidence="1">
    <location>
        <begin position="116"/>
        <end position="140"/>
    </location>
</feature>
<keyword evidence="1" id="KW-0812">Transmembrane</keyword>
<reference evidence="2" key="1">
    <citation type="journal article" date="2019" name="MBio">
        <title>Virus Genomes from Deep Sea Sediments Expand the Ocean Megavirome and Support Independent Origins of Viral Gigantism.</title>
        <authorList>
            <person name="Backstrom D."/>
            <person name="Yutin N."/>
            <person name="Jorgensen S.L."/>
            <person name="Dharamshi J."/>
            <person name="Homa F."/>
            <person name="Zaremba-Niedwiedzka K."/>
            <person name="Spang A."/>
            <person name="Wolf Y.I."/>
            <person name="Koonin E.V."/>
            <person name="Ettema T.J."/>
        </authorList>
    </citation>
    <scope>NUCLEOTIDE SEQUENCE</scope>
</reference>
<feature type="transmembrane region" description="Helical" evidence="1">
    <location>
        <begin position="160"/>
        <end position="191"/>
    </location>
</feature>
<feature type="transmembrane region" description="Helical" evidence="1">
    <location>
        <begin position="34"/>
        <end position="58"/>
    </location>
</feature>